<feature type="active site" description="Charge relay system" evidence="7 8">
    <location>
        <position position="525"/>
    </location>
</feature>
<evidence type="ECO:0000259" key="13">
    <source>
        <dbReference type="Pfam" id="PF06280"/>
    </source>
</evidence>
<dbReference type="Proteomes" id="UP000717515">
    <property type="component" value="Unassembled WGS sequence"/>
</dbReference>
<dbReference type="Pfam" id="PF02225">
    <property type="entry name" value="PA"/>
    <property type="match status" value="1"/>
</dbReference>
<evidence type="ECO:0008006" key="16">
    <source>
        <dbReference type="Google" id="ProtNLM"/>
    </source>
</evidence>
<dbReference type="InterPro" id="IPR050131">
    <property type="entry name" value="Peptidase_S8_subtilisin-like"/>
</dbReference>
<dbReference type="Pfam" id="PF00082">
    <property type="entry name" value="Peptidase_S8"/>
    <property type="match status" value="1"/>
</dbReference>
<dbReference type="PROSITE" id="PS51892">
    <property type="entry name" value="SUBTILASE"/>
    <property type="match status" value="1"/>
</dbReference>
<keyword evidence="2" id="KW-0134">Cell wall</keyword>
<gene>
    <name evidence="14" type="ORF">KVV02_007904</name>
</gene>
<evidence type="ECO:0000256" key="1">
    <source>
        <dbReference type="ARBA" id="ARBA00011073"/>
    </source>
</evidence>
<feature type="domain" description="C5a peptidase/Subtilisin-like protease SBT2-like Fn3-like" evidence="13">
    <location>
        <begin position="602"/>
        <end position="713"/>
    </location>
</feature>
<dbReference type="GO" id="GO:0016020">
    <property type="term" value="C:membrane"/>
    <property type="evidence" value="ECO:0007669"/>
    <property type="project" value="InterPro"/>
</dbReference>
<evidence type="ECO:0000256" key="10">
    <source>
        <dbReference type="SAM" id="SignalP"/>
    </source>
</evidence>
<comment type="caution">
    <text evidence="14">The sequence shown here is derived from an EMBL/GenBank/DDBJ whole genome shotgun (WGS) entry which is preliminary data.</text>
</comment>
<evidence type="ECO:0000256" key="5">
    <source>
        <dbReference type="ARBA" id="ARBA00022801"/>
    </source>
</evidence>
<dbReference type="Gene3D" id="2.60.40.1710">
    <property type="entry name" value="Subtilisin-like superfamily"/>
    <property type="match status" value="1"/>
</dbReference>
<dbReference type="InterPro" id="IPR023828">
    <property type="entry name" value="Peptidase_S8_Ser-AS"/>
</dbReference>
<feature type="chain" id="PRO_5040309350" description="Peptidase S8/S53 domain-containing protein" evidence="10">
    <location>
        <begin position="19"/>
        <end position="872"/>
    </location>
</feature>
<dbReference type="PRINTS" id="PR00723">
    <property type="entry name" value="SUBTILISIN"/>
</dbReference>
<name>A0A9P8A4H0_MORAP</name>
<feature type="active site" description="Charge relay system" evidence="7 8">
    <location>
        <position position="204"/>
    </location>
</feature>
<protein>
    <recommendedName>
        <fullName evidence="16">Peptidase S8/S53 domain-containing protein</fullName>
    </recommendedName>
</protein>
<dbReference type="Gene3D" id="3.40.50.200">
    <property type="entry name" value="Peptidase S8/S53 domain"/>
    <property type="match status" value="2"/>
</dbReference>
<evidence type="ECO:0000313" key="15">
    <source>
        <dbReference type="Proteomes" id="UP000717515"/>
    </source>
</evidence>
<accession>A0A9P8A4H0</accession>
<dbReference type="SUPFAM" id="SSF52743">
    <property type="entry name" value="Subtilisin-like"/>
    <property type="match status" value="1"/>
</dbReference>
<evidence type="ECO:0000256" key="4">
    <source>
        <dbReference type="ARBA" id="ARBA00022729"/>
    </source>
</evidence>
<comment type="similarity">
    <text evidence="1 8 9">Belongs to the peptidase S8 family.</text>
</comment>
<keyword evidence="6 8" id="KW-0720">Serine protease</keyword>
<reference evidence="14" key="1">
    <citation type="submission" date="2021-07" db="EMBL/GenBank/DDBJ databases">
        <title>Draft genome of Mortierella alpina, strain LL118, isolated from an aspen leaf litter sample.</title>
        <authorList>
            <person name="Yang S."/>
            <person name="Vinatzer B.A."/>
        </authorList>
    </citation>
    <scope>NUCLEOTIDE SEQUENCE</scope>
    <source>
        <strain evidence="14">LL118</strain>
    </source>
</reference>
<feature type="signal peptide" evidence="10">
    <location>
        <begin position="1"/>
        <end position="18"/>
    </location>
</feature>
<dbReference type="GO" id="GO:0006508">
    <property type="term" value="P:proteolysis"/>
    <property type="evidence" value="ECO:0007669"/>
    <property type="project" value="UniProtKB-KW"/>
</dbReference>
<dbReference type="PROSITE" id="PS00138">
    <property type="entry name" value="SUBTILASE_SER"/>
    <property type="match status" value="1"/>
</dbReference>
<dbReference type="InterPro" id="IPR010435">
    <property type="entry name" value="C5a/SBT2-like_Fn3"/>
</dbReference>
<keyword evidence="3 8" id="KW-0645">Protease</keyword>
<dbReference type="AlphaFoldDB" id="A0A9P8A4H0"/>
<dbReference type="Pfam" id="PF06280">
    <property type="entry name" value="fn3_5"/>
    <property type="match status" value="1"/>
</dbReference>
<keyword evidence="5 8" id="KW-0378">Hydrolase</keyword>
<evidence type="ECO:0000313" key="14">
    <source>
        <dbReference type="EMBL" id="KAG9322591.1"/>
    </source>
</evidence>
<keyword evidence="4 10" id="KW-0732">Signal</keyword>
<dbReference type="CDD" id="cd07489">
    <property type="entry name" value="Peptidases_S8_5"/>
    <property type="match status" value="1"/>
</dbReference>
<dbReference type="GO" id="GO:0005615">
    <property type="term" value="C:extracellular space"/>
    <property type="evidence" value="ECO:0007669"/>
    <property type="project" value="TreeGrafter"/>
</dbReference>
<dbReference type="PANTHER" id="PTHR43806:SF66">
    <property type="entry name" value="SERIN ENDOPEPTIDASE"/>
    <property type="match status" value="1"/>
</dbReference>
<dbReference type="PROSITE" id="PS00136">
    <property type="entry name" value="SUBTILASE_ASP"/>
    <property type="match status" value="1"/>
</dbReference>
<evidence type="ECO:0000256" key="6">
    <source>
        <dbReference type="ARBA" id="ARBA00022825"/>
    </source>
</evidence>
<evidence type="ECO:0000259" key="11">
    <source>
        <dbReference type="Pfam" id="PF00082"/>
    </source>
</evidence>
<feature type="domain" description="PA" evidence="12">
    <location>
        <begin position="364"/>
        <end position="451"/>
    </location>
</feature>
<dbReference type="Gene3D" id="3.50.30.30">
    <property type="match status" value="1"/>
</dbReference>
<dbReference type="InterPro" id="IPR022398">
    <property type="entry name" value="Peptidase_S8_His-AS"/>
</dbReference>
<evidence type="ECO:0000256" key="8">
    <source>
        <dbReference type="PROSITE-ProRule" id="PRU01240"/>
    </source>
</evidence>
<dbReference type="InterPro" id="IPR034187">
    <property type="entry name" value="Peptidases_S8_5"/>
</dbReference>
<evidence type="ECO:0000256" key="7">
    <source>
        <dbReference type="PIRSR" id="PIRSR615500-1"/>
    </source>
</evidence>
<organism evidence="14 15">
    <name type="scientific">Mortierella alpina</name>
    <name type="common">Oleaginous fungus</name>
    <name type="synonym">Mortierella renispora</name>
    <dbReference type="NCBI Taxonomy" id="64518"/>
    <lineage>
        <taxon>Eukaryota</taxon>
        <taxon>Fungi</taxon>
        <taxon>Fungi incertae sedis</taxon>
        <taxon>Mucoromycota</taxon>
        <taxon>Mortierellomycotina</taxon>
        <taxon>Mortierellomycetes</taxon>
        <taxon>Mortierellales</taxon>
        <taxon>Mortierellaceae</taxon>
        <taxon>Mortierella</taxon>
    </lineage>
</organism>
<proteinExistence type="inferred from homology"/>
<dbReference type="GO" id="GO:0004252">
    <property type="term" value="F:serine-type endopeptidase activity"/>
    <property type="evidence" value="ECO:0007669"/>
    <property type="project" value="UniProtKB-UniRule"/>
</dbReference>
<dbReference type="PROSITE" id="PS00137">
    <property type="entry name" value="SUBTILASE_HIS"/>
    <property type="match status" value="1"/>
</dbReference>
<evidence type="ECO:0000256" key="2">
    <source>
        <dbReference type="ARBA" id="ARBA00022512"/>
    </source>
</evidence>
<feature type="active site" description="Charge relay system" evidence="7 8">
    <location>
        <position position="146"/>
    </location>
</feature>
<evidence type="ECO:0000259" key="12">
    <source>
        <dbReference type="Pfam" id="PF02225"/>
    </source>
</evidence>
<sequence>MKVTAILSALAAATLVSAGTFHDFSKLDKVKTLPRGFIIEYHDNIKANEAHNALNSRKVDYKIRNEYNIFNGAAITVNSKHDGKDIAKIPGVKNVWPIKLYSIPKLQKNTKQPDFAATSLHRMTGVDVVHKEYKLTGKGIKVGVIDSGVDYKHPAFAAPGADAGCFARYGKNCRVAHGWDFVGDDYTGENDPKPDSDPMDCGGHGTHVAGIIGANAMNIKTSPKPPQPFIGVAPEVTFGAYRVFGCDGSSADDVILAAMELAFNDGMDIINMSLGGGSAYKSDPTAVLAEKLIARGMALSASAGNSGDEGAWMVGNTGLGDHATSNASFDNVWVYLYSMVYGKNAPIPYTFSTGYGKVISLPATATLVPLLEKDGTLSDGCDQSVYDGQDVKGKVVLVLGNVTRCKSGGRGALGQKNGAAGMITQTDGGGLANLGGVPGFPMASIENLAGTQLLAAYKADPKATFTWVTKQNPFNLDNNGAPSTFSSLGLDGDLRSKPDIGAPGGNILSTYPLAEGGYAVLSGTSMSSPYTAGSHALYMQAKKSKVRGDLIRQALKNTATISKSYKSKTFASAAKQGAGLINVLNAIRTTTAISPDHIDLLDTINLQKTVKISIKNSGKKTETYTLSHVPADTLNLYKVGTTFPLGHPGVEASYASVVFSSSKVKIPAGKSATITLRFKEPKSAKANQFPLYSGYVVAKPDSKNGIAVNVPYTGLKGDVRNVPIMDTDSGFPALATRSADGTLGPVPKGNSTFDLKTSMPVVLTRLGSHTPDATIRVFDASNKFVGYMSSLESGPAFGPAGRVTNVNSKTGKLSVATFTWVGEVLPTKNTTVTPTKLPAGSYSVVVASQKKFSKGEYPRDFEVFDLGKISIA</sequence>
<dbReference type="InterPro" id="IPR000209">
    <property type="entry name" value="Peptidase_S8/S53_dom"/>
</dbReference>
<keyword evidence="2" id="KW-0964">Secreted</keyword>
<dbReference type="InterPro" id="IPR036852">
    <property type="entry name" value="Peptidase_S8/S53_dom_sf"/>
</dbReference>
<feature type="domain" description="Peptidase S8/S53" evidence="11">
    <location>
        <begin position="137"/>
        <end position="579"/>
    </location>
</feature>
<evidence type="ECO:0000256" key="9">
    <source>
        <dbReference type="RuleBase" id="RU003355"/>
    </source>
</evidence>
<dbReference type="InterPro" id="IPR023827">
    <property type="entry name" value="Peptidase_S8_Asp-AS"/>
</dbReference>
<dbReference type="InterPro" id="IPR015500">
    <property type="entry name" value="Peptidase_S8_subtilisin-rel"/>
</dbReference>
<dbReference type="EMBL" id="JAIFTL010000138">
    <property type="protein sequence ID" value="KAG9322591.1"/>
    <property type="molecule type" value="Genomic_DNA"/>
</dbReference>
<dbReference type="PANTHER" id="PTHR43806">
    <property type="entry name" value="PEPTIDASE S8"/>
    <property type="match status" value="1"/>
</dbReference>
<evidence type="ECO:0000256" key="3">
    <source>
        <dbReference type="ARBA" id="ARBA00022670"/>
    </source>
</evidence>
<dbReference type="InterPro" id="IPR003137">
    <property type="entry name" value="PA_domain"/>
</dbReference>